<name>A0ABV5MK12_9ACTN</name>
<evidence type="ECO:0000313" key="2">
    <source>
        <dbReference type="Proteomes" id="UP001589608"/>
    </source>
</evidence>
<accession>A0ABV5MK12</accession>
<dbReference type="Proteomes" id="UP001589608">
    <property type="component" value="Unassembled WGS sequence"/>
</dbReference>
<keyword evidence="2" id="KW-1185">Reference proteome</keyword>
<proteinExistence type="predicted"/>
<evidence type="ECO:0000313" key="1">
    <source>
        <dbReference type="EMBL" id="MFB9449191.1"/>
    </source>
</evidence>
<sequence length="97" mass="10421">MRPQDHAYEILLRGAIPFVLTPAGASPATRQLRGVVRPRPDRARVVYTDDAAMTRGVAFELTLPGGDDPAAAMWAALGRLRVLAAEPWTAFTGPGPR</sequence>
<dbReference type="EMBL" id="JBHMCA010000063">
    <property type="protein sequence ID" value="MFB9449191.1"/>
    <property type="molecule type" value="Genomic_DNA"/>
</dbReference>
<reference evidence="1 2" key="1">
    <citation type="submission" date="2024-09" db="EMBL/GenBank/DDBJ databases">
        <authorList>
            <person name="Sun Q."/>
            <person name="Mori K."/>
        </authorList>
    </citation>
    <scope>NUCLEOTIDE SEQUENCE [LARGE SCALE GENOMIC DNA]</scope>
    <source>
        <strain evidence="1 2">JCM 3307</strain>
    </source>
</reference>
<organism evidence="1 2">
    <name type="scientific">Dactylosporangium vinaceum</name>
    <dbReference type="NCBI Taxonomy" id="53362"/>
    <lineage>
        <taxon>Bacteria</taxon>
        <taxon>Bacillati</taxon>
        <taxon>Actinomycetota</taxon>
        <taxon>Actinomycetes</taxon>
        <taxon>Micromonosporales</taxon>
        <taxon>Micromonosporaceae</taxon>
        <taxon>Dactylosporangium</taxon>
    </lineage>
</organism>
<comment type="caution">
    <text evidence="1">The sequence shown here is derived from an EMBL/GenBank/DDBJ whole genome shotgun (WGS) entry which is preliminary data.</text>
</comment>
<gene>
    <name evidence="1" type="ORF">ACFFTR_39455</name>
</gene>
<dbReference type="RefSeq" id="WP_223092856.1">
    <property type="nucleotide sequence ID" value="NZ_CP061913.1"/>
</dbReference>
<protein>
    <submittedName>
        <fullName evidence="1">Uncharacterized protein</fullName>
    </submittedName>
</protein>